<reference evidence="2 3" key="1">
    <citation type="journal article" date="2012" name="Eukaryot. Cell">
        <title>Genome sequence of the fungus Glarea lozoyensis: the first genome sequence of a species from the Helotiaceae family.</title>
        <authorList>
            <person name="Youssar L."/>
            <person name="Gruening B.A."/>
            <person name="Erxleben A."/>
            <person name="Guenther S."/>
            <person name="Huettel W."/>
        </authorList>
    </citation>
    <scope>NUCLEOTIDE SEQUENCE [LARGE SCALE GENOMIC DNA]</scope>
    <source>
        <strain evidence="3">ATCC 74030 / MF5533</strain>
    </source>
</reference>
<dbReference type="AlphaFoldDB" id="H0EY44"/>
<evidence type="ECO:0000313" key="3">
    <source>
        <dbReference type="Proteomes" id="UP000005446"/>
    </source>
</evidence>
<proteinExistence type="predicted"/>
<dbReference type="Proteomes" id="UP000005446">
    <property type="component" value="Unassembled WGS sequence"/>
</dbReference>
<gene>
    <name evidence="2" type="ORF">M7I_7741</name>
</gene>
<evidence type="ECO:0000256" key="1">
    <source>
        <dbReference type="SAM" id="MobiDB-lite"/>
    </source>
</evidence>
<organism evidence="2 3">
    <name type="scientific">Glarea lozoyensis (strain ATCC 74030 / MF5533)</name>
    <dbReference type="NCBI Taxonomy" id="1104152"/>
    <lineage>
        <taxon>Eukaryota</taxon>
        <taxon>Fungi</taxon>
        <taxon>Dikarya</taxon>
        <taxon>Ascomycota</taxon>
        <taxon>Pezizomycotina</taxon>
        <taxon>Leotiomycetes</taxon>
        <taxon>Helotiales</taxon>
        <taxon>Helotiaceae</taxon>
        <taxon>Glarea</taxon>
    </lineage>
</organism>
<protein>
    <submittedName>
        <fullName evidence="2">Uncharacterized protein</fullName>
    </submittedName>
</protein>
<name>H0EY44_GLAL7</name>
<comment type="caution">
    <text evidence="2">The sequence shown here is derived from an EMBL/GenBank/DDBJ whole genome shotgun (WGS) entry which is preliminary data.</text>
</comment>
<dbReference type="HOGENOM" id="CLU_3068864_0_0_1"/>
<feature type="compositionally biased region" description="Low complexity" evidence="1">
    <location>
        <begin position="11"/>
        <end position="22"/>
    </location>
</feature>
<sequence length="53" mass="6153">MTSLEKLTHIRASPRASRSQRSRNFLWGVRHRKKLRQESTRLIAGGLHEARDG</sequence>
<dbReference type="EMBL" id="AGUE01000239">
    <property type="protein sequence ID" value="EHK96532.1"/>
    <property type="molecule type" value="Genomic_DNA"/>
</dbReference>
<dbReference type="InParanoid" id="H0EY44"/>
<accession>H0EY44</accession>
<keyword evidence="3" id="KW-1185">Reference proteome</keyword>
<feature type="region of interest" description="Disordered" evidence="1">
    <location>
        <begin position="1"/>
        <end position="22"/>
    </location>
</feature>
<evidence type="ECO:0000313" key="2">
    <source>
        <dbReference type="EMBL" id="EHK96532.1"/>
    </source>
</evidence>